<evidence type="ECO:0000313" key="8">
    <source>
        <dbReference type="EMBL" id="CBI01420.1"/>
    </source>
</evidence>
<keyword evidence="5 7" id="KW-1133">Transmembrane helix</keyword>
<evidence type="ECO:0000256" key="3">
    <source>
        <dbReference type="ARBA" id="ARBA00022475"/>
    </source>
</evidence>
<feature type="transmembrane region" description="Helical" evidence="7">
    <location>
        <begin position="73"/>
        <end position="93"/>
    </location>
</feature>
<feature type="transmembrane region" description="Helical" evidence="7">
    <location>
        <begin position="6"/>
        <end position="33"/>
    </location>
</feature>
<dbReference type="EMBL" id="CABO01000018">
    <property type="protein sequence ID" value="CBI01420.1"/>
    <property type="molecule type" value="Genomic_DNA"/>
</dbReference>
<feature type="transmembrane region" description="Helical" evidence="7">
    <location>
        <begin position="45"/>
        <end position="67"/>
    </location>
</feature>
<feature type="transmembrane region" description="Helical" evidence="7">
    <location>
        <begin position="114"/>
        <end position="140"/>
    </location>
</feature>
<dbReference type="Pfam" id="PF01914">
    <property type="entry name" value="MarC"/>
    <property type="match status" value="1"/>
</dbReference>
<evidence type="ECO:0000256" key="4">
    <source>
        <dbReference type="ARBA" id="ARBA00022692"/>
    </source>
</evidence>
<evidence type="ECO:0000256" key="7">
    <source>
        <dbReference type="SAM" id="Phobius"/>
    </source>
</evidence>
<keyword evidence="3" id="KW-1003">Cell membrane</keyword>
<dbReference type="AlphaFoldDB" id="E6Q2L0"/>
<dbReference type="PANTHER" id="PTHR33508">
    <property type="entry name" value="UPF0056 MEMBRANE PROTEIN YHCE"/>
    <property type="match status" value="1"/>
</dbReference>
<evidence type="ECO:0000256" key="1">
    <source>
        <dbReference type="ARBA" id="ARBA00004651"/>
    </source>
</evidence>
<evidence type="ECO:0000256" key="6">
    <source>
        <dbReference type="ARBA" id="ARBA00023136"/>
    </source>
</evidence>
<proteinExistence type="inferred from homology"/>
<comment type="subcellular location">
    <subcellularLocation>
        <location evidence="1">Cell membrane</location>
        <topology evidence="1">Multi-pass membrane protein</topology>
    </subcellularLocation>
</comment>
<dbReference type="PANTHER" id="PTHR33508:SF1">
    <property type="entry name" value="UPF0056 MEMBRANE PROTEIN YHCE"/>
    <property type="match status" value="1"/>
</dbReference>
<sequence>MDWHFTATAFATAFTIVDPLGMIPFTMATTAHLPREKRGRIVDQAVLVAAVVMAAMGLVGPAVLSYLGITLPAFTIAGGMLLFLIAIDMLFARPTGARGTEDEERAASAAENPAVFPLAIPMIAGPGTLATVLLLVSLAAGSPTRILSTIVAYAAALIVTWLCMRGAARLLHRIGTTGIHVVSRVLGIVLAALAVQFVINGLLQTPLFHR</sequence>
<dbReference type="InterPro" id="IPR002771">
    <property type="entry name" value="Multi_antbiot-R_MarC"/>
</dbReference>
<comment type="similarity">
    <text evidence="2">Belongs to the UPF0056 (MarC) family.</text>
</comment>
<dbReference type="NCBIfam" id="TIGR00427">
    <property type="entry name" value="NAAT family transporter"/>
    <property type="match status" value="1"/>
</dbReference>
<accession>E6Q2L0</accession>
<feature type="transmembrane region" description="Helical" evidence="7">
    <location>
        <begin position="146"/>
        <end position="164"/>
    </location>
</feature>
<protein>
    <submittedName>
        <fullName evidence="8">Multiple antibiotic resistance (MarC)-related proteins</fullName>
    </submittedName>
</protein>
<feature type="transmembrane region" description="Helical" evidence="7">
    <location>
        <begin position="185"/>
        <end position="203"/>
    </location>
</feature>
<keyword evidence="6 7" id="KW-0472">Membrane</keyword>
<gene>
    <name evidence="8" type="ORF">CARN4_0678</name>
</gene>
<reference evidence="8" key="1">
    <citation type="submission" date="2009-10" db="EMBL/GenBank/DDBJ databases">
        <title>Diversity of trophic interactions inside an arsenic-rich microbial ecosystem.</title>
        <authorList>
            <person name="Bertin P.N."/>
            <person name="Heinrich-Salmeron A."/>
            <person name="Pelletier E."/>
            <person name="Goulhen-Chollet F."/>
            <person name="Arsene-Ploetze F."/>
            <person name="Gallien S."/>
            <person name="Calteau A."/>
            <person name="Vallenet D."/>
            <person name="Casiot C."/>
            <person name="Chane-Woon-Ming B."/>
            <person name="Giloteaux L."/>
            <person name="Barakat M."/>
            <person name="Bonnefoy V."/>
            <person name="Bruneel O."/>
            <person name="Chandler M."/>
            <person name="Cleiss J."/>
            <person name="Duran R."/>
            <person name="Elbaz-Poulichet F."/>
            <person name="Fonknechten N."/>
            <person name="Lauga B."/>
            <person name="Mornico D."/>
            <person name="Ortet P."/>
            <person name="Schaeffer C."/>
            <person name="Siguier P."/>
            <person name="Alexander Thil Smith A."/>
            <person name="Van Dorsselaer A."/>
            <person name="Weissenbach J."/>
            <person name="Medigue C."/>
            <person name="Le Paslier D."/>
        </authorList>
    </citation>
    <scope>NUCLEOTIDE SEQUENCE</scope>
</reference>
<name>E6Q2L0_9ZZZZ</name>
<evidence type="ECO:0000256" key="5">
    <source>
        <dbReference type="ARBA" id="ARBA00022989"/>
    </source>
</evidence>
<evidence type="ECO:0000256" key="2">
    <source>
        <dbReference type="ARBA" id="ARBA00009784"/>
    </source>
</evidence>
<comment type="caution">
    <text evidence="8">The sequence shown here is derived from an EMBL/GenBank/DDBJ whole genome shotgun (WGS) entry which is preliminary data.</text>
</comment>
<keyword evidence="4 7" id="KW-0812">Transmembrane</keyword>
<organism evidence="8">
    <name type="scientific">mine drainage metagenome</name>
    <dbReference type="NCBI Taxonomy" id="410659"/>
    <lineage>
        <taxon>unclassified sequences</taxon>
        <taxon>metagenomes</taxon>
        <taxon>ecological metagenomes</taxon>
    </lineage>
</organism>
<dbReference type="GO" id="GO:0005886">
    <property type="term" value="C:plasma membrane"/>
    <property type="evidence" value="ECO:0007669"/>
    <property type="project" value="UniProtKB-SubCell"/>
</dbReference>